<dbReference type="NCBIfam" id="TIGR00458">
    <property type="entry name" value="aspS_nondisc"/>
    <property type="match status" value="1"/>
</dbReference>
<gene>
    <name evidence="9 11" type="primary">aspS</name>
    <name evidence="11" type="ORF">KDK92_02085</name>
</gene>
<feature type="domain" description="Aminoacyl-transfer RNA synthetases class-II family profile" evidence="10">
    <location>
        <begin position="130"/>
        <end position="429"/>
    </location>
</feature>
<feature type="region of interest" description="Aspartate" evidence="9">
    <location>
        <begin position="185"/>
        <end position="188"/>
    </location>
</feature>
<dbReference type="EMBL" id="JAGSOJ010000001">
    <property type="protein sequence ID" value="MCM1988512.1"/>
    <property type="molecule type" value="Genomic_DNA"/>
</dbReference>
<comment type="caution">
    <text evidence="11">The sequence shown here is derived from an EMBL/GenBank/DDBJ whole genome shotgun (WGS) entry which is preliminary data.</text>
</comment>
<keyword evidence="6 9" id="KW-0067">ATP-binding</keyword>
<evidence type="ECO:0000256" key="8">
    <source>
        <dbReference type="ARBA" id="ARBA00023146"/>
    </source>
</evidence>
<dbReference type="InterPro" id="IPR004364">
    <property type="entry name" value="Aa-tRNA-synt_II"/>
</dbReference>
<dbReference type="SUPFAM" id="SSF50249">
    <property type="entry name" value="Nucleic acid-binding proteins"/>
    <property type="match status" value="1"/>
</dbReference>
<dbReference type="NCBIfam" id="NF003483">
    <property type="entry name" value="PRK05159.1"/>
    <property type="match status" value="1"/>
</dbReference>
<dbReference type="InterPro" id="IPR004365">
    <property type="entry name" value="NA-bd_OB_tRNA"/>
</dbReference>
<feature type="binding site" evidence="9">
    <location>
        <position position="355"/>
    </location>
    <ligand>
        <name>L-aspartate</name>
        <dbReference type="ChEBI" id="CHEBI:29991"/>
    </ligand>
</feature>
<keyword evidence="8 9" id="KW-0030">Aminoacyl-tRNA synthetase</keyword>
<evidence type="ECO:0000313" key="12">
    <source>
        <dbReference type="Proteomes" id="UP001056429"/>
    </source>
</evidence>
<dbReference type="GO" id="GO:0017101">
    <property type="term" value="C:aminoacyl-tRNA synthetase multienzyme complex"/>
    <property type="evidence" value="ECO:0007669"/>
    <property type="project" value="TreeGrafter"/>
</dbReference>
<dbReference type="GO" id="GO:0004815">
    <property type="term" value="F:aspartate-tRNA ligase activity"/>
    <property type="evidence" value="ECO:0007669"/>
    <property type="project" value="UniProtKB-UniRule"/>
</dbReference>
<dbReference type="PROSITE" id="PS50862">
    <property type="entry name" value="AA_TRNA_LIGASE_II"/>
    <property type="match status" value="1"/>
</dbReference>
<dbReference type="FunFam" id="3.30.930.10:FF:000038">
    <property type="entry name" value="Aspartate--tRNA ligase"/>
    <property type="match status" value="1"/>
</dbReference>
<sequence length="429" mass="49498">MNRTLVENLNENIGNQVRIQGWLHRVRKLGKIAFLFLRDRSGVVQCVVNTKEIDIKGVRVESVIEITGEVTESGAKNEEVEIQVSNLMVLSQVNHELPMEVNKENIEASLDVMIHNRVLSFRNRKVAAIFKIQECISKSFAEFLRGEGFKEIFTPKIVKEGTEGGTELFEVKYFNEKAYLAQSPQFYKQMMVSSGFERVFEIGHVYRAESHDTKRHINEFISLDLEMGFIQDEYEIMELEERLIRYLIHNICKQCKAEVELLDVNVPIIGEEIPKMKLSEAIEILKTQYNKTNLERDLDPEGEKLISEYVKEKYGSDFIFLTHYPQEKRPMYTMPAPNGETKSFDLIFRGLEITTGGQRIHSYEVLKEKMIEKGLNPESFEGYLSAFKYGMPPHGGLAIGLERITASFLGIENVREATMFTRDKNRLMP</sequence>
<dbReference type="GO" id="GO:0005829">
    <property type="term" value="C:cytosol"/>
    <property type="evidence" value="ECO:0007669"/>
    <property type="project" value="TreeGrafter"/>
</dbReference>
<proteinExistence type="inferred from homology"/>
<evidence type="ECO:0000259" key="10">
    <source>
        <dbReference type="PROSITE" id="PS50862"/>
    </source>
</evidence>
<keyword evidence="12" id="KW-1185">Reference proteome</keyword>
<accession>A0A9J6NZF1</accession>
<comment type="subunit">
    <text evidence="9">Homodimer.</text>
</comment>
<comment type="similarity">
    <text evidence="2 9">Belongs to the class-II aminoacyl-tRNA synthetase family. Type 2 subfamily.</text>
</comment>
<dbReference type="SUPFAM" id="SSF55681">
    <property type="entry name" value="Class II aaRS and biotin synthetases"/>
    <property type="match status" value="1"/>
</dbReference>
<feature type="binding site" evidence="9">
    <location>
        <position position="352"/>
    </location>
    <ligand>
        <name>ATP</name>
        <dbReference type="ChEBI" id="CHEBI:30616"/>
    </ligand>
</feature>
<feature type="binding site" evidence="9">
    <location>
        <begin position="207"/>
        <end position="209"/>
    </location>
    <ligand>
        <name>ATP</name>
        <dbReference type="ChEBI" id="CHEBI:30616"/>
    </ligand>
</feature>
<dbReference type="InterPro" id="IPR045864">
    <property type="entry name" value="aa-tRNA-synth_II/BPL/LPL"/>
</dbReference>
<keyword evidence="5 9" id="KW-0547">Nucleotide-binding</keyword>
<feature type="binding site" evidence="9">
    <location>
        <begin position="400"/>
        <end position="403"/>
    </location>
    <ligand>
        <name>ATP</name>
        <dbReference type="ChEBI" id="CHEBI:30616"/>
    </ligand>
</feature>
<dbReference type="PRINTS" id="PR01042">
    <property type="entry name" value="TRNASYNTHASP"/>
</dbReference>
<dbReference type="GO" id="GO:0005524">
    <property type="term" value="F:ATP binding"/>
    <property type="evidence" value="ECO:0007669"/>
    <property type="project" value="UniProtKB-UniRule"/>
</dbReference>
<organism evidence="11 12">
    <name type="scientific">Oceanirhabdus seepicola</name>
    <dbReference type="NCBI Taxonomy" id="2828781"/>
    <lineage>
        <taxon>Bacteria</taxon>
        <taxon>Bacillati</taxon>
        <taxon>Bacillota</taxon>
        <taxon>Clostridia</taxon>
        <taxon>Eubacteriales</taxon>
        <taxon>Clostridiaceae</taxon>
        <taxon>Oceanirhabdus</taxon>
    </lineage>
</organism>
<keyword evidence="4 9" id="KW-0436">Ligase</keyword>
<dbReference type="CDD" id="cd04100">
    <property type="entry name" value="Asp_Lys_Asn_RS_N"/>
    <property type="match status" value="1"/>
</dbReference>
<evidence type="ECO:0000313" key="11">
    <source>
        <dbReference type="EMBL" id="MCM1988512.1"/>
    </source>
</evidence>
<evidence type="ECO:0000256" key="3">
    <source>
        <dbReference type="ARBA" id="ARBA00022490"/>
    </source>
</evidence>
<dbReference type="Pfam" id="PF00152">
    <property type="entry name" value="tRNA-synt_2"/>
    <property type="match status" value="1"/>
</dbReference>
<dbReference type="AlphaFoldDB" id="A0A9J6NZF1"/>
<dbReference type="GO" id="GO:0006422">
    <property type="term" value="P:aspartyl-tRNA aminoacylation"/>
    <property type="evidence" value="ECO:0007669"/>
    <property type="project" value="UniProtKB-UniRule"/>
</dbReference>
<dbReference type="InterPro" id="IPR004523">
    <property type="entry name" value="Asp-tRNA_synthase_2"/>
</dbReference>
<comment type="caution">
    <text evidence="9">Lacks conserved residue(s) required for the propagation of feature annotation.</text>
</comment>
<dbReference type="InterPro" id="IPR006195">
    <property type="entry name" value="aa-tRNA-synth_II"/>
</dbReference>
<name>A0A9J6NZF1_9CLOT</name>
<evidence type="ECO:0000256" key="5">
    <source>
        <dbReference type="ARBA" id="ARBA00022741"/>
    </source>
</evidence>
<feature type="binding site" evidence="9">
    <location>
        <position position="359"/>
    </location>
    <ligand>
        <name>L-aspartate</name>
        <dbReference type="ChEBI" id="CHEBI:29991"/>
    </ligand>
</feature>
<dbReference type="Proteomes" id="UP001056429">
    <property type="component" value="Unassembled WGS sequence"/>
</dbReference>
<dbReference type="CDD" id="cd00776">
    <property type="entry name" value="AsxRS_core"/>
    <property type="match status" value="1"/>
</dbReference>
<evidence type="ECO:0000256" key="2">
    <source>
        <dbReference type="ARBA" id="ARBA00005312"/>
    </source>
</evidence>
<evidence type="ECO:0000256" key="9">
    <source>
        <dbReference type="HAMAP-Rule" id="MF_02075"/>
    </source>
</evidence>
<dbReference type="HAMAP" id="MF_02075">
    <property type="entry name" value="Asp_tRNA_synth_type2"/>
    <property type="match status" value="1"/>
</dbReference>
<dbReference type="GO" id="GO:0016740">
    <property type="term" value="F:transferase activity"/>
    <property type="evidence" value="ECO:0007669"/>
    <property type="project" value="UniProtKB-ARBA"/>
</dbReference>
<dbReference type="RefSeq" id="WP_250857377.1">
    <property type="nucleotide sequence ID" value="NZ_JAGSOJ010000001.1"/>
</dbReference>
<reference evidence="11" key="1">
    <citation type="journal article" date="2021" name="mSystems">
        <title>Bacteria and Archaea Synergistically Convert Glycine Betaine to Biogenic Methane in the Formosa Cold Seep of the South China Sea.</title>
        <authorList>
            <person name="Li L."/>
            <person name="Zhang W."/>
            <person name="Zhang S."/>
            <person name="Song L."/>
            <person name="Sun Q."/>
            <person name="Zhang H."/>
            <person name="Xiang H."/>
            <person name="Dong X."/>
        </authorList>
    </citation>
    <scope>NUCLEOTIDE SEQUENCE</scope>
    <source>
        <strain evidence="11">ZWT</strain>
    </source>
</reference>
<dbReference type="GO" id="GO:0140096">
    <property type="term" value="F:catalytic activity, acting on a protein"/>
    <property type="evidence" value="ECO:0007669"/>
    <property type="project" value="UniProtKB-ARBA"/>
</dbReference>
<evidence type="ECO:0000256" key="1">
    <source>
        <dbReference type="ARBA" id="ARBA00004496"/>
    </source>
</evidence>
<dbReference type="Pfam" id="PF01336">
    <property type="entry name" value="tRNA_anti-codon"/>
    <property type="match status" value="1"/>
</dbReference>
<evidence type="ECO:0000256" key="6">
    <source>
        <dbReference type="ARBA" id="ARBA00022840"/>
    </source>
</evidence>
<reference evidence="11" key="2">
    <citation type="submission" date="2021-04" db="EMBL/GenBank/DDBJ databases">
        <authorList>
            <person name="Dong X."/>
        </authorList>
    </citation>
    <scope>NUCLEOTIDE SEQUENCE</scope>
    <source>
        <strain evidence="11">ZWT</strain>
    </source>
</reference>
<dbReference type="InterPro" id="IPR012340">
    <property type="entry name" value="NA-bd_OB-fold"/>
</dbReference>
<dbReference type="Gene3D" id="2.40.50.140">
    <property type="entry name" value="Nucleic acid-binding proteins"/>
    <property type="match status" value="1"/>
</dbReference>
<evidence type="ECO:0000256" key="7">
    <source>
        <dbReference type="ARBA" id="ARBA00022917"/>
    </source>
</evidence>
<dbReference type="InterPro" id="IPR002312">
    <property type="entry name" value="Asp/Asn-tRNA-synth_IIb"/>
</dbReference>
<dbReference type="GO" id="GO:0003723">
    <property type="term" value="F:RNA binding"/>
    <property type="evidence" value="ECO:0007669"/>
    <property type="project" value="TreeGrafter"/>
</dbReference>
<comment type="function">
    <text evidence="9">Catalyzes the attachment of L-aspartate to tRNA(Asp) in a two-step reaction: L-aspartate is first activated by ATP to form Asp-AMP and then transferred to the acceptor end of tRNA(Asp).</text>
</comment>
<feature type="binding site" evidence="9">
    <location>
        <position position="207"/>
    </location>
    <ligand>
        <name>L-aspartate</name>
        <dbReference type="ChEBI" id="CHEBI:29991"/>
    </ligand>
</feature>
<dbReference type="PANTHER" id="PTHR43450:SF1">
    <property type="entry name" value="ASPARTATE--TRNA LIGASE, CYTOPLASMIC"/>
    <property type="match status" value="1"/>
</dbReference>
<comment type="subcellular location">
    <subcellularLocation>
        <location evidence="1 9">Cytoplasm</location>
    </subcellularLocation>
</comment>
<feature type="binding site" evidence="9">
    <location>
        <position position="163"/>
    </location>
    <ligand>
        <name>L-aspartate</name>
        <dbReference type="ChEBI" id="CHEBI:29991"/>
    </ligand>
</feature>
<keyword evidence="3 9" id="KW-0963">Cytoplasm</keyword>
<protein>
    <recommendedName>
        <fullName evidence="9">Aspartate--tRNA ligase</fullName>
        <ecNumber evidence="9">6.1.1.12</ecNumber>
    </recommendedName>
    <alternativeName>
        <fullName evidence="9">Aspartyl-tRNA synthetase</fullName>
        <shortName evidence="9">AspRS</shortName>
    </alternativeName>
</protein>
<dbReference type="PANTHER" id="PTHR43450">
    <property type="entry name" value="ASPARTYL-TRNA SYNTHETASE"/>
    <property type="match status" value="1"/>
</dbReference>
<dbReference type="Gene3D" id="3.30.930.10">
    <property type="entry name" value="Bira Bifunctional Protein, Domain 2"/>
    <property type="match status" value="1"/>
</dbReference>
<dbReference type="EC" id="6.1.1.12" evidence="9"/>
<comment type="catalytic activity">
    <reaction evidence="9">
        <text>tRNA(Asp) + L-aspartate + ATP = L-aspartyl-tRNA(Asp) + AMP + diphosphate</text>
        <dbReference type="Rhea" id="RHEA:19649"/>
        <dbReference type="Rhea" id="RHEA-COMP:9660"/>
        <dbReference type="Rhea" id="RHEA-COMP:9678"/>
        <dbReference type="ChEBI" id="CHEBI:29991"/>
        <dbReference type="ChEBI" id="CHEBI:30616"/>
        <dbReference type="ChEBI" id="CHEBI:33019"/>
        <dbReference type="ChEBI" id="CHEBI:78442"/>
        <dbReference type="ChEBI" id="CHEBI:78516"/>
        <dbReference type="ChEBI" id="CHEBI:456215"/>
        <dbReference type="EC" id="6.1.1.12"/>
    </reaction>
</comment>
<keyword evidence="7 9" id="KW-0648">Protein biosynthesis</keyword>
<evidence type="ECO:0000256" key="4">
    <source>
        <dbReference type="ARBA" id="ARBA00022598"/>
    </source>
</evidence>